<dbReference type="Gene3D" id="1.10.3210.10">
    <property type="entry name" value="Hypothetical protein af1432"/>
    <property type="match status" value="1"/>
</dbReference>
<dbReference type="GO" id="GO:0016787">
    <property type="term" value="F:hydrolase activity"/>
    <property type="evidence" value="ECO:0007669"/>
    <property type="project" value="UniProtKB-KW"/>
</dbReference>
<dbReference type="CDD" id="cd00077">
    <property type="entry name" value="HDc"/>
    <property type="match status" value="1"/>
</dbReference>
<feature type="domain" description="HD-GYP" evidence="1">
    <location>
        <begin position="134"/>
        <end position="323"/>
    </location>
</feature>
<gene>
    <name evidence="2" type="ORF">DPRO_2981</name>
</gene>
<keyword evidence="2" id="KW-0378">Hydrolase</keyword>
<evidence type="ECO:0000259" key="1">
    <source>
        <dbReference type="PROSITE" id="PS51832"/>
    </source>
</evidence>
<dbReference type="InterPro" id="IPR003607">
    <property type="entry name" value="HD/PDEase_dom"/>
</dbReference>
<dbReference type="OrthoDB" id="9776628at2"/>
<dbReference type="EMBL" id="LT907975">
    <property type="protein sequence ID" value="SOB59891.1"/>
    <property type="molecule type" value="Genomic_DNA"/>
</dbReference>
<dbReference type="PANTHER" id="PTHR43155:SF2">
    <property type="entry name" value="CYCLIC DI-GMP PHOSPHODIESTERASE PA4108"/>
    <property type="match status" value="1"/>
</dbReference>
<dbReference type="InterPro" id="IPR037522">
    <property type="entry name" value="HD_GYP_dom"/>
</dbReference>
<evidence type="ECO:0000313" key="3">
    <source>
        <dbReference type="Proteomes" id="UP000219215"/>
    </source>
</evidence>
<accession>A0A2C8FBL8</accession>
<dbReference type="SMART" id="SM00471">
    <property type="entry name" value="HDc"/>
    <property type="match status" value="1"/>
</dbReference>
<dbReference type="RefSeq" id="WP_097012691.1">
    <property type="nucleotide sequence ID" value="NZ_LT907975.1"/>
</dbReference>
<proteinExistence type="predicted"/>
<protein>
    <submittedName>
        <fullName evidence="2">Metal dependent phosphohydrolase</fullName>
    </submittedName>
</protein>
<dbReference type="AlphaFoldDB" id="A0A2C8FBL8"/>
<reference evidence="3" key="1">
    <citation type="submission" date="2017-09" db="EMBL/GenBank/DDBJ databases">
        <authorList>
            <person name="Regsiter A."/>
            <person name="William W."/>
        </authorList>
    </citation>
    <scope>NUCLEOTIDE SEQUENCE [LARGE SCALE GENOMIC DNA]</scope>
    <source>
        <strain evidence="3">500-1</strain>
    </source>
</reference>
<dbReference type="Proteomes" id="UP000219215">
    <property type="component" value="Chromosome DPRO"/>
</dbReference>
<name>A0A2C8FBL8_9BACT</name>
<dbReference type="KEGG" id="pprf:DPRO_2981"/>
<dbReference type="PROSITE" id="PS51832">
    <property type="entry name" value="HD_GYP"/>
    <property type="match status" value="1"/>
</dbReference>
<sequence>MSQLANNNQYFAISPLIIRPNSCAEFGVYLRHENYYVLFNAGGRTFTQDKRQELVNNNVLQVYIANRDRDLYRHYLLENISGVLDDESIPVAERAQAWTNSATVLGKELFEDNLPGPAFEKRYLRFEKLIESTATFLQSPKSLKHLSSLINKGYETYHHGISTMVYAVTLMQEFEYDEYKTLTCGMGALIHDIGKTALPAEIINQDPDKLEPDEQDILALHPMVGARTCATFNLPTIATNCILFHHERADGKGYPTKAVSSDLPMHTKIVALANTYDNLTRNQPYRKALKPFQALKAIMEDDGATDKILLKKFIELLSRAKIT</sequence>
<dbReference type="PANTHER" id="PTHR43155">
    <property type="entry name" value="CYCLIC DI-GMP PHOSPHODIESTERASE PA4108-RELATED"/>
    <property type="match status" value="1"/>
</dbReference>
<organism evidence="2 3">
    <name type="scientific">Pseudodesulfovibrio profundus</name>
    <dbReference type="NCBI Taxonomy" id="57320"/>
    <lineage>
        <taxon>Bacteria</taxon>
        <taxon>Pseudomonadati</taxon>
        <taxon>Thermodesulfobacteriota</taxon>
        <taxon>Desulfovibrionia</taxon>
        <taxon>Desulfovibrionales</taxon>
        <taxon>Desulfovibrionaceae</taxon>
    </lineage>
</organism>
<keyword evidence="3" id="KW-1185">Reference proteome</keyword>
<dbReference type="Pfam" id="PF13487">
    <property type="entry name" value="HD_5"/>
    <property type="match status" value="1"/>
</dbReference>
<evidence type="ECO:0000313" key="2">
    <source>
        <dbReference type="EMBL" id="SOB59891.1"/>
    </source>
</evidence>
<dbReference type="SUPFAM" id="SSF109604">
    <property type="entry name" value="HD-domain/PDEase-like"/>
    <property type="match status" value="1"/>
</dbReference>